<evidence type="ECO:0000259" key="1">
    <source>
        <dbReference type="Pfam" id="PF01738"/>
    </source>
</evidence>
<dbReference type="RefSeq" id="WP_155042683.1">
    <property type="nucleotide sequence ID" value="NZ_WMIH01000001.1"/>
</dbReference>
<dbReference type="GO" id="GO:0016787">
    <property type="term" value="F:hydrolase activity"/>
    <property type="evidence" value="ECO:0007669"/>
    <property type="project" value="UniProtKB-KW"/>
</dbReference>
<proteinExistence type="predicted"/>
<evidence type="ECO:0000313" key="2">
    <source>
        <dbReference type="EMBL" id="MTH62733.1"/>
    </source>
</evidence>
<dbReference type="Proteomes" id="UP000478740">
    <property type="component" value="Unassembled WGS sequence"/>
</dbReference>
<organism evidence="2 3">
    <name type="scientific">Paracoccus shanxieyensis</name>
    <dbReference type="NCBI Taxonomy" id="2675752"/>
    <lineage>
        <taxon>Bacteria</taxon>
        <taxon>Pseudomonadati</taxon>
        <taxon>Pseudomonadota</taxon>
        <taxon>Alphaproteobacteria</taxon>
        <taxon>Rhodobacterales</taxon>
        <taxon>Paracoccaceae</taxon>
        <taxon>Paracoccus</taxon>
    </lineage>
</organism>
<dbReference type="InterPro" id="IPR029058">
    <property type="entry name" value="AB_hydrolase_fold"/>
</dbReference>
<dbReference type="Pfam" id="PF01738">
    <property type="entry name" value="DLH"/>
    <property type="match status" value="1"/>
</dbReference>
<dbReference type="EMBL" id="WMII01000001">
    <property type="protein sequence ID" value="MTH62733.1"/>
    <property type="molecule type" value="Genomic_DNA"/>
</dbReference>
<sequence>MRQRLTVLAVTAVMVLVLLALNTARNAVGWQPLVEPPEARAQMLAASWRLLTPPTPGPHKAAVLLSGCDGVHDNMEFWAQQMLAQNRAALILDSHTPRNLGVAQAWRAVCAGQVLTGAERAGDLAVALAELGKMPGIDTRDVAVLGASHGGWSVMELMAAFQRPDPPPGLAAWPAPRADLQAQIGPVVLLYPYCGLISGAGAAHWPAQAHGLMLLAQHDSIVDSAACRTMTAKLVAQGADLKAVTLPGVDHGFDQSERSALSPLKFDARARDRAAMLVADFMQGFASAPDAGI</sequence>
<reference evidence="2 3" key="1">
    <citation type="submission" date="2019-11" db="EMBL/GenBank/DDBJ databases">
        <authorList>
            <person name="Dong K."/>
        </authorList>
    </citation>
    <scope>NUCLEOTIDE SEQUENCE [LARGE SCALE GENOMIC DNA]</scope>
    <source>
        <strain evidence="2 3">DK608</strain>
    </source>
</reference>
<dbReference type="SUPFAM" id="SSF53474">
    <property type="entry name" value="alpha/beta-Hydrolases"/>
    <property type="match status" value="1"/>
</dbReference>
<name>A0A6L6IRF0_9RHOB</name>
<dbReference type="InterPro" id="IPR002925">
    <property type="entry name" value="Dienelactn_hydro"/>
</dbReference>
<accession>A0A6L6IRF0</accession>
<comment type="caution">
    <text evidence="2">The sequence shown here is derived from an EMBL/GenBank/DDBJ whole genome shotgun (WGS) entry which is preliminary data.</text>
</comment>
<dbReference type="AlphaFoldDB" id="A0A6L6IRF0"/>
<keyword evidence="3" id="KW-1185">Reference proteome</keyword>
<dbReference type="Gene3D" id="3.40.50.1820">
    <property type="entry name" value="alpha/beta hydrolase"/>
    <property type="match status" value="1"/>
</dbReference>
<evidence type="ECO:0000313" key="3">
    <source>
        <dbReference type="Proteomes" id="UP000478740"/>
    </source>
</evidence>
<feature type="domain" description="Dienelactone hydrolase" evidence="1">
    <location>
        <begin position="212"/>
        <end position="283"/>
    </location>
</feature>
<keyword evidence="2" id="KW-0378">Hydrolase</keyword>
<gene>
    <name evidence="2" type="ORF">GL284_00450</name>
</gene>
<protein>
    <submittedName>
        <fullName evidence="2">Dienelactone hydrolase</fullName>
    </submittedName>
</protein>